<sequence length="101" mass="11036">MATQSLYPSRFSSISRRLATPLLYSRRRSRPAAEIAAQPSNQPPTLFDGTEMPLLFMVAISSGRQRQREGDGDFRVETTPDLGPKPVLDLSLTGDAAEASN</sequence>
<gene>
    <name evidence="2" type="ORF">LTRI10_LOCUS21863</name>
    <name evidence="3" type="ORF">LTRI10_LOCUS21866</name>
</gene>
<organism evidence="3 4">
    <name type="scientific">Linum trigynum</name>
    <dbReference type="NCBI Taxonomy" id="586398"/>
    <lineage>
        <taxon>Eukaryota</taxon>
        <taxon>Viridiplantae</taxon>
        <taxon>Streptophyta</taxon>
        <taxon>Embryophyta</taxon>
        <taxon>Tracheophyta</taxon>
        <taxon>Spermatophyta</taxon>
        <taxon>Magnoliopsida</taxon>
        <taxon>eudicotyledons</taxon>
        <taxon>Gunneridae</taxon>
        <taxon>Pentapetalae</taxon>
        <taxon>rosids</taxon>
        <taxon>fabids</taxon>
        <taxon>Malpighiales</taxon>
        <taxon>Linaceae</taxon>
        <taxon>Linum</taxon>
    </lineage>
</organism>
<dbReference type="EMBL" id="OZ034817">
    <property type="protein sequence ID" value="CAL1380420.1"/>
    <property type="molecule type" value="Genomic_DNA"/>
</dbReference>
<feature type="region of interest" description="Disordered" evidence="1">
    <location>
        <begin position="64"/>
        <end position="101"/>
    </location>
</feature>
<name>A0AAV2E455_9ROSI</name>
<evidence type="ECO:0000313" key="3">
    <source>
        <dbReference type="EMBL" id="CAL1380423.1"/>
    </source>
</evidence>
<dbReference type="Proteomes" id="UP001497516">
    <property type="component" value="Chromosome 4"/>
</dbReference>
<feature type="compositionally biased region" description="Basic and acidic residues" evidence="1">
    <location>
        <begin position="66"/>
        <end position="78"/>
    </location>
</feature>
<dbReference type="AlphaFoldDB" id="A0AAV2E455"/>
<dbReference type="EMBL" id="OZ034817">
    <property type="protein sequence ID" value="CAL1380423.1"/>
    <property type="molecule type" value="Genomic_DNA"/>
</dbReference>
<keyword evidence="4" id="KW-1185">Reference proteome</keyword>
<reference evidence="3 4" key="1">
    <citation type="submission" date="2024-04" db="EMBL/GenBank/DDBJ databases">
        <authorList>
            <person name="Fracassetti M."/>
        </authorList>
    </citation>
    <scope>NUCLEOTIDE SEQUENCE [LARGE SCALE GENOMIC DNA]</scope>
</reference>
<evidence type="ECO:0000313" key="4">
    <source>
        <dbReference type="Proteomes" id="UP001497516"/>
    </source>
</evidence>
<evidence type="ECO:0000313" key="2">
    <source>
        <dbReference type="EMBL" id="CAL1380420.1"/>
    </source>
</evidence>
<evidence type="ECO:0000256" key="1">
    <source>
        <dbReference type="SAM" id="MobiDB-lite"/>
    </source>
</evidence>
<protein>
    <submittedName>
        <fullName evidence="3">Uncharacterized protein</fullName>
    </submittedName>
</protein>
<accession>A0AAV2E455</accession>
<proteinExistence type="predicted"/>